<name>A0A1Y2B5D8_9FUNG</name>
<feature type="region of interest" description="Disordered" evidence="8">
    <location>
        <begin position="229"/>
        <end position="335"/>
    </location>
</feature>
<feature type="compositionally biased region" description="Basic and acidic residues" evidence="8">
    <location>
        <begin position="229"/>
        <end position="238"/>
    </location>
</feature>
<evidence type="ECO:0000256" key="6">
    <source>
        <dbReference type="ARBA" id="ARBA00023125"/>
    </source>
</evidence>
<evidence type="ECO:0000256" key="4">
    <source>
        <dbReference type="ARBA" id="ARBA00022801"/>
    </source>
</evidence>
<evidence type="ECO:0000256" key="2">
    <source>
        <dbReference type="ARBA" id="ARBA00022670"/>
    </source>
</evidence>
<keyword evidence="7" id="KW-0456">Lyase</keyword>
<dbReference type="GO" id="GO:0006508">
    <property type="term" value="P:proteolysis"/>
    <property type="evidence" value="ECO:0007669"/>
    <property type="project" value="UniProtKB-KW"/>
</dbReference>
<comment type="caution">
    <text evidence="9">The sequence shown here is derived from an EMBL/GenBank/DDBJ whole genome shotgun (WGS) entry which is preliminary data.</text>
</comment>
<dbReference type="GO" id="GO:0016829">
    <property type="term" value="F:lyase activity"/>
    <property type="evidence" value="ECO:0007669"/>
    <property type="project" value="UniProtKB-KW"/>
</dbReference>
<keyword evidence="3" id="KW-0227">DNA damage</keyword>
<dbReference type="AlphaFoldDB" id="A0A1Y2B5D8"/>
<dbReference type="SUPFAM" id="SSF143081">
    <property type="entry name" value="BB1717-like"/>
    <property type="match status" value="1"/>
</dbReference>
<comment type="similarity">
    <text evidence="1">Belongs to the SOS response-associated peptidase family.</text>
</comment>
<evidence type="ECO:0000313" key="10">
    <source>
        <dbReference type="Proteomes" id="UP000193920"/>
    </source>
</evidence>
<evidence type="ECO:0000256" key="3">
    <source>
        <dbReference type="ARBA" id="ARBA00022763"/>
    </source>
</evidence>
<dbReference type="Pfam" id="PF02586">
    <property type="entry name" value="SRAP"/>
    <property type="match status" value="1"/>
</dbReference>
<protein>
    <submittedName>
        <fullName evidence="9">DUF159-domain-containing protein</fullName>
    </submittedName>
</protein>
<keyword evidence="4" id="KW-0378">Hydrolase</keyword>
<evidence type="ECO:0000256" key="7">
    <source>
        <dbReference type="ARBA" id="ARBA00023239"/>
    </source>
</evidence>
<evidence type="ECO:0000313" key="9">
    <source>
        <dbReference type="EMBL" id="ORY30052.1"/>
    </source>
</evidence>
<dbReference type="OrthoDB" id="2111841at2759"/>
<dbReference type="Proteomes" id="UP000193920">
    <property type="component" value="Unassembled WGS sequence"/>
</dbReference>
<keyword evidence="6" id="KW-0238">DNA-binding</keyword>
<dbReference type="InterPro" id="IPR003738">
    <property type="entry name" value="SRAP"/>
</dbReference>
<keyword evidence="2" id="KW-0645">Protease</keyword>
<dbReference type="GO" id="GO:0106300">
    <property type="term" value="P:protein-DNA covalent cross-linking repair"/>
    <property type="evidence" value="ECO:0007669"/>
    <property type="project" value="InterPro"/>
</dbReference>
<dbReference type="STRING" id="1754190.A0A1Y2B5D8"/>
<evidence type="ECO:0000256" key="1">
    <source>
        <dbReference type="ARBA" id="ARBA00008136"/>
    </source>
</evidence>
<keyword evidence="5" id="KW-0190">Covalent protein-DNA linkage</keyword>
<evidence type="ECO:0000256" key="8">
    <source>
        <dbReference type="SAM" id="MobiDB-lite"/>
    </source>
</evidence>
<dbReference type="PANTHER" id="PTHR13604">
    <property type="entry name" value="DC12-RELATED"/>
    <property type="match status" value="1"/>
</dbReference>
<gene>
    <name evidence="9" type="ORF">LY90DRAFT_673862</name>
</gene>
<feature type="compositionally biased region" description="Low complexity" evidence="8">
    <location>
        <begin position="296"/>
        <end position="305"/>
    </location>
</feature>
<feature type="compositionally biased region" description="Basic residues" evidence="8">
    <location>
        <begin position="315"/>
        <end position="335"/>
    </location>
</feature>
<sequence length="335" mass="38514">MCGRTSNQTPIEVIEEQLQCNCSNPDLYKPKYNVAPSNFQPAVVSDTKLNKSIKIMQWGFIPSWTNKNSNNDKKTIKAINARDDSLLGNKQLFRRVKQNQRCAIVATGYYEWKKEDNKKVPYYVSFKDGKLLLLAAVYDILKKADGTELYTYAIVTTKCSKSLSFLHPRMPVILNNDEDLMNWINPRNAFKKVSDLMKSTELGDLQCYRVSLDVNKVENQSPNLIVEVKGEEKTEKKPTNNKSITDFFAKKDKNENKNIKKEEDNDTKEDIKVKEEDSKEKVNPVKKEESKEKQQKPNPKNNKNNKNNKKQTAGQKRKIANKANTAKKVKKAIKN</sequence>
<proteinExistence type="inferred from homology"/>
<dbReference type="InterPro" id="IPR036590">
    <property type="entry name" value="SRAP-like"/>
</dbReference>
<accession>A0A1Y2B5D8</accession>
<dbReference type="Gene3D" id="3.90.1680.10">
    <property type="entry name" value="SOS response associated peptidase-like"/>
    <property type="match status" value="1"/>
</dbReference>
<dbReference type="GO" id="GO:0008233">
    <property type="term" value="F:peptidase activity"/>
    <property type="evidence" value="ECO:0007669"/>
    <property type="project" value="UniProtKB-KW"/>
</dbReference>
<organism evidence="9 10">
    <name type="scientific">Neocallimastix californiae</name>
    <dbReference type="NCBI Taxonomy" id="1754190"/>
    <lineage>
        <taxon>Eukaryota</taxon>
        <taxon>Fungi</taxon>
        <taxon>Fungi incertae sedis</taxon>
        <taxon>Chytridiomycota</taxon>
        <taxon>Chytridiomycota incertae sedis</taxon>
        <taxon>Neocallimastigomycetes</taxon>
        <taxon>Neocallimastigales</taxon>
        <taxon>Neocallimastigaceae</taxon>
        <taxon>Neocallimastix</taxon>
    </lineage>
</organism>
<dbReference type="PANTHER" id="PTHR13604:SF0">
    <property type="entry name" value="ABASIC SITE PROCESSING PROTEIN HMCES"/>
    <property type="match status" value="1"/>
</dbReference>
<reference evidence="9 10" key="1">
    <citation type="submission" date="2016-08" db="EMBL/GenBank/DDBJ databases">
        <title>A Parts List for Fungal Cellulosomes Revealed by Comparative Genomics.</title>
        <authorList>
            <consortium name="DOE Joint Genome Institute"/>
            <person name="Haitjema C.H."/>
            <person name="Gilmore S.P."/>
            <person name="Henske J.K."/>
            <person name="Solomon K.V."/>
            <person name="De Groot R."/>
            <person name="Kuo A."/>
            <person name="Mondo S.J."/>
            <person name="Salamov A.A."/>
            <person name="Labutti K."/>
            <person name="Zhao Z."/>
            <person name="Chiniquy J."/>
            <person name="Barry K."/>
            <person name="Brewer H.M."/>
            <person name="Purvine S.O."/>
            <person name="Wright A.T."/>
            <person name="Boxma B."/>
            <person name="Van Alen T."/>
            <person name="Hackstein J.H."/>
            <person name="Baker S.E."/>
            <person name="Grigoriev I.V."/>
            <person name="O'Malley M.A."/>
        </authorList>
    </citation>
    <scope>NUCLEOTIDE SEQUENCE [LARGE SCALE GENOMIC DNA]</scope>
    <source>
        <strain evidence="9 10">G1</strain>
    </source>
</reference>
<evidence type="ECO:0000256" key="5">
    <source>
        <dbReference type="ARBA" id="ARBA00023124"/>
    </source>
</evidence>
<feature type="compositionally biased region" description="Basic and acidic residues" evidence="8">
    <location>
        <begin position="248"/>
        <end position="295"/>
    </location>
</feature>
<dbReference type="EMBL" id="MCOG01000176">
    <property type="protein sequence ID" value="ORY30052.1"/>
    <property type="molecule type" value="Genomic_DNA"/>
</dbReference>
<dbReference type="GO" id="GO:0003697">
    <property type="term" value="F:single-stranded DNA binding"/>
    <property type="evidence" value="ECO:0007669"/>
    <property type="project" value="InterPro"/>
</dbReference>
<keyword evidence="10" id="KW-1185">Reference proteome</keyword>